<proteinExistence type="predicted"/>
<reference evidence="2" key="1">
    <citation type="submission" date="2011-01" db="EMBL/GenBank/DDBJ databases">
        <authorList>
            <person name="Muzny D."/>
            <person name="Qin X."/>
            <person name="Buhay C."/>
            <person name="Dugan-Rocha S."/>
            <person name="Ding Y."/>
            <person name="Chen G."/>
            <person name="Hawes A."/>
            <person name="Holder M."/>
            <person name="Jhangiani S."/>
            <person name="Johnson A."/>
            <person name="Khan Z."/>
            <person name="Li Z."/>
            <person name="Liu W."/>
            <person name="Liu X."/>
            <person name="Perez L."/>
            <person name="Shen H."/>
            <person name="Wang Q."/>
            <person name="Watt J."/>
            <person name="Xi L."/>
            <person name="Xin Y."/>
            <person name="Zhou J."/>
            <person name="Deng J."/>
            <person name="Jiang H."/>
            <person name="Liu Y."/>
            <person name="Qu J."/>
            <person name="Song X.-Z."/>
            <person name="Zhang L."/>
            <person name="Villasana D."/>
            <person name="Johnson A."/>
            <person name="Liu J."/>
            <person name="Liyanage D."/>
            <person name="Lorensuhewa L."/>
            <person name="Robinson T."/>
            <person name="Song A."/>
            <person name="Song B.-B."/>
            <person name="Dinh H."/>
            <person name="Thornton R."/>
            <person name="Coyle M."/>
            <person name="Francisco L."/>
            <person name="Jackson L."/>
            <person name="Javaid M."/>
            <person name="Korchina V."/>
            <person name="Kovar C."/>
            <person name="Mata R."/>
            <person name="Mathew T."/>
            <person name="Ngo R."/>
            <person name="Nguyen L."/>
            <person name="Nguyen N."/>
            <person name="Okwuonu G."/>
            <person name="Ongeri F."/>
            <person name="Pham C."/>
            <person name="Simmons D."/>
            <person name="Wilczek-Boney K."/>
            <person name="Hale W."/>
            <person name="Jakkamsetti A."/>
            <person name="Pham P."/>
            <person name="Ruth R."/>
            <person name="San Lucas F."/>
            <person name="Warren J."/>
            <person name="Zhang J."/>
            <person name="Zhao Z."/>
            <person name="Zhou C."/>
            <person name="Zhu D."/>
            <person name="Lee S."/>
            <person name="Bess C."/>
            <person name="Blankenburg K."/>
            <person name="Forbes L."/>
            <person name="Fu Q."/>
            <person name="Gubbala S."/>
            <person name="Hirani K."/>
            <person name="Jayaseelan J.C."/>
            <person name="Lara F."/>
            <person name="Munidasa M."/>
            <person name="Palculict T."/>
            <person name="Patil S."/>
            <person name="Pu L.-L."/>
            <person name="Saada N."/>
            <person name="Tang L."/>
            <person name="Weissenberger G."/>
            <person name="Zhu Y."/>
            <person name="Hemphill L."/>
            <person name="Shang Y."/>
            <person name="Youmans B."/>
            <person name="Ayvaz T."/>
            <person name="Ross M."/>
            <person name="Santibanez J."/>
            <person name="Aqrawi P."/>
            <person name="Gross S."/>
            <person name="Joshi V."/>
            <person name="Fowler G."/>
            <person name="Nazareth L."/>
            <person name="Reid J."/>
            <person name="Worley K."/>
            <person name="Petrosino J."/>
            <person name="Highlander S."/>
            <person name="Gibbs R."/>
        </authorList>
    </citation>
    <scope>NUCLEOTIDE SEQUENCE [LARGE SCALE GENOMIC DNA]</scope>
    <source>
        <strain evidence="2">ATCC 33707</strain>
    </source>
</reference>
<organism evidence="2 3">
    <name type="scientific">Prescottella equi ATCC 33707</name>
    <dbReference type="NCBI Taxonomy" id="525370"/>
    <lineage>
        <taxon>Bacteria</taxon>
        <taxon>Bacillati</taxon>
        <taxon>Actinomycetota</taxon>
        <taxon>Actinomycetes</taxon>
        <taxon>Mycobacteriales</taxon>
        <taxon>Nocardiaceae</taxon>
        <taxon>Prescottella</taxon>
    </lineage>
</organism>
<dbReference type="Proteomes" id="UP000004245">
    <property type="component" value="Unassembled WGS sequence"/>
</dbReference>
<name>E9SX22_RHOHA</name>
<evidence type="ECO:0000313" key="3">
    <source>
        <dbReference type="Proteomes" id="UP000004245"/>
    </source>
</evidence>
<feature type="region of interest" description="Disordered" evidence="1">
    <location>
        <begin position="1"/>
        <end position="24"/>
    </location>
</feature>
<comment type="caution">
    <text evidence="2">The sequence shown here is derived from an EMBL/GenBank/DDBJ whole genome shotgun (WGS) entry which is preliminary data.</text>
</comment>
<accession>E9SX22</accession>
<protein>
    <submittedName>
        <fullName evidence="2">Uncharacterized protein</fullName>
    </submittedName>
</protein>
<dbReference type="AlphaFoldDB" id="E9SX22"/>
<keyword evidence="3" id="KW-1185">Reference proteome</keyword>
<dbReference type="HOGENOM" id="CLU_3188327_0_0_11"/>
<dbReference type="RefSeq" id="WP_005517632.1">
    <property type="nucleotide sequence ID" value="NZ_CM001149.1"/>
</dbReference>
<sequence>MAESRPSYHQRYREGSSRAGRGRGRFANAAAVADGAVETATVLAGT</sequence>
<evidence type="ECO:0000313" key="2">
    <source>
        <dbReference type="EMBL" id="EGD25702.1"/>
    </source>
</evidence>
<dbReference type="EMBL" id="ADNW02000004">
    <property type="protein sequence ID" value="EGD25702.1"/>
    <property type="molecule type" value="Genomic_DNA"/>
</dbReference>
<evidence type="ECO:0000256" key="1">
    <source>
        <dbReference type="SAM" id="MobiDB-lite"/>
    </source>
</evidence>
<gene>
    <name evidence="2" type="ORF">HMPREF0724_10672</name>
</gene>